<feature type="domain" description="ABC transmembrane type-1" evidence="12">
    <location>
        <begin position="1059"/>
        <end position="1330"/>
    </location>
</feature>
<dbReference type="Proteomes" id="UP000279236">
    <property type="component" value="Unassembled WGS sequence"/>
</dbReference>
<feature type="transmembrane region" description="Helical" evidence="10">
    <location>
        <begin position="416"/>
        <end position="438"/>
    </location>
</feature>
<evidence type="ECO:0000256" key="6">
    <source>
        <dbReference type="ARBA" id="ARBA00022840"/>
    </source>
</evidence>
<protein>
    <submittedName>
        <fullName evidence="13">Uncharacterized protein</fullName>
    </submittedName>
</protein>
<comment type="caution">
    <text evidence="13">The sequence shown here is derived from an EMBL/GenBank/DDBJ whole genome shotgun (WGS) entry which is preliminary data.</text>
</comment>
<feature type="domain" description="ABC transporter" evidence="11">
    <location>
        <begin position="767"/>
        <end position="1004"/>
    </location>
</feature>
<dbReference type="SUPFAM" id="SSF90123">
    <property type="entry name" value="ABC transporter transmembrane region"/>
    <property type="match status" value="2"/>
</dbReference>
<dbReference type="InterPro" id="IPR003439">
    <property type="entry name" value="ABC_transporter-like_ATP-bd"/>
</dbReference>
<feature type="transmembrane region" description="Helical" evidence="10">
    <location>
        <begin position="1235"/>
        <end position="1254"/>
    </location>
</feature>
<evidence type="ECO:0000256" key="9">
    <source>
        <dbReference type="SAM" id="MobiDB-lite"/>
    </source>
</evidence>
<dbReference type="Gene3D" id="1.20.1560.10">
    <property type="entry name" value="ABC transporter type 1, transmembrane domain"/>
    <property type="match status" value="2"/>
</dbReference>
<evidence type="ECO:0000256" key="7">
    <source>
        <dbReference type="ARBA" id="ARBA00022989"/>
    </source>
</evidence>
<dbReference type="SMART" id="SM00382">
    <property type="entry name" value="AAA"/>
    <property type="match status" value="2"/>
</dbReference>
<dbReference type="InterPro" id="IPR017871">
    <property type="entry name" value="ABC_transporter-like_CS"/>
</dbReference>
<evidence type="ECO:0000313" key="14">
    <source>
        <dbReference type="Proteomes" id="UP000279236"/>
    </source>
</evidence>
<feature type="transmembrane region" description="Helical" evidence="10">
    <location>
        <begin position="582"/>
        <end position="604"/>
    </location>
</feature>
<feature type="transmembrane region" description="Helical" evidence="10">
    <location>
        <begin position="1288"/>
        <end position="1305"/>
    </location>
</feature>
<feature type="transmembrane region" description="Helical" evidence="10">
    <location>
        <begin position="1101"/>
        <end position="1125"/>
    </location>
</feature>
<dbReference type="STRING" id="105984.A0A427XCJ5"/>
<dbReference type="GO" id="GO:0016020">
    <property type="term" value="C:membrane"/>
    <property type="evidence" value="ECO:0007669"/>
    <property type="project" value="UniProtKB-SubCell"/>
</dbReference>
<feature type="transmembrane region" description="Helical" evidence="10">
    <location>
        <begin position="707"/>
        <end position="729"/>
    </location>
</feature>
<feature type="domain" description="ABC transporter" evidence="11">
    <location>
        <begin position="1376"/>
        <end position="1616"/>
    </location>
</feature>
<evidence type="ECO:0000313" key="13">
    <source>
        <dbReference type="EMBL" id="RSH76611.1"/>
    </source>
</evidence>
<gene>
    <name evidence="13" type="ORF">EHS24_005496</name>
</gene>
<dbReference type="Gene3D" id="3.40.50.300">
    <property type="entry name" value="P-loop containing nucleotide triphosphate hydrolases"/>
    <property type="match status" value="2"/>
</dbReference>
<dbReference type="FunFam" id="3.40.50.300:FF:000838">
    <property type="entry name" value="ABC multidrug transporter (Eurofung)"/>
    <property type="match status" value="1"/>
</dbReference>
<dbReference type="InterPro" id="IPR027417">
    <property type="entry name" value="P-loop_NTPase"/>
</dbReference>
<evidence type="ECO:0000259" key="11">
    <source>
        <dbReference type="PROSITE" id="PS50893"/>
    </source>
</evidence>
<keyword evidence="4" id="KW-0677">Repeat</keyword>
<dbReference type="FunFam" id="1.20.1560.10:FF:000013">
    <property type="entry name" value="ABC transporter C family member 2"/>
    <property type="match status" value="1"/>
</dbReference>
<dbReference type="PROSITE" id="PS00211">
    <property type="entry name" value="ABC_TRANSPORTER_1"/>
    <property type="match status" value="2"/>
</dbReference>
<accession>A0A427XCJ5</accession>
<dbReference type="InterPro" id="IPR050173">
    <property type="entry name" value="ABC_transporter_C-like"/>
</dbReference>
<feature type="region of interest" description="Disordered" evidence="9">
    <location>
        <begin position="505"/>
        <end position="532"/>
    </location>
</feature>
<comment type="subcellular location">
    <subcellularLocation>
        <location evidence="1">Membrane</location>
        <topology evidence="1">Multi-pass membrane protein</topology>
    </subcellularLocation>
</comment>
<dbReference type="CDD" id="cd03244">
    <property type="entry name" value="ABCC_MRP_domain2"/>
    <property type="match status" value="1"/>
</dbReference>
<evidence type="ECO:0000256" key="10">
    <source>
        <dbReference type="SAM" id="Phobius"/>
    </source>
</evidence>
<name>A0A427XCJ5_9TREE</name>
<feature type="transmembrane region" description="Helical" evidence="10">
    <location>
        <begin position="189"/>
        <end position="208"/>
    </location>
</feature>
<keyword evidence="6" id="KW-0067">ATP-binding</keyword>
<dbReference type="GO" id="GO:0140359">
    <property type="term" value="F:ABC-type transporter activity"/>
    <property type="evidence" value="ECO:0007669"/>
    <property type="project" value="InterPro"/>
</dbReference>
<dbReference type="EMBL" id="RSCE01000023">
    <property type="protein sequence ID" value="RSH76611.1"/>
    <property type="molecule type" value="Genomic_DNA"/>
</dbReference>
<dbReference type="Pfam" id="PF00005">
    <property type="entry name" value="ABC_tran"/>
    <property type="match status" value="2"/>
</dbReference>
<evidence type="ECO:0000256" key="3">
    <source>
        <dbReference type="ARBA" id="ARBA00022692"/>
    </source>
</evidence>
<dbReference type="CDD" id="cd18604">
    <property type="entry name" value="ABC_6TM_VMR1_D2_like"/>
    <property type="match status" value="1"/>
</dbReference>
<feature type="transmembrane region" description="Helical" evidence="10">
    <location>
        <begin position="1190"/>
        <end position="1215"/>
    </location>
</feature>
<dbReference type="CDD" id="cd03250">
    <property type="entry name" value="ABCC_MRP_domain1"/>
    <property type="match status" value="1"/>
</dbReference>
<keyword evidence="7 10" id="KW-1133">Transmembrane helix</keyword>
<dbReference type="InterPro" id="IPR036640">
    <property type="entry name" value="ABC1_TM_sf"/>
</dbReference>
<keyword evidence="5" id="KW-0547">Nucleotide-binding</keyword>
<dbReference type="PANTHER" id="PTHR24223:SF356">
    <property type="entry name" value="ATP-BINDING CASSETTE TRANSPORTER ABC4"/>
    <property type="match status" value="1"/>
</dbReference>
<feature type="transmembrane region" description="Helical" evidence="10">
    <location>
        <begin position="557"/>
        <end position="576"/>
    </location>
</feature>
<feature type="transmembrane region" description="Helical" evidence="10">
    <location>
        <begin position="41"/>
        <end position="61"/>
    </location>
</feature>
<dbReference type="Pfam" id="PF00664">
    <property type="entry name" value="ABC_membrane"/>
    <property type="match status" value="2"/>
</dbReference>
<feature type="compositionally biased region" description="Low complexity" evidence="9">
    <location>
        <begin position="508"/>
        <end position="520"/>
    </location>
</feature>
<evidence type="ECO:0000256" key="1">
    <source>
        <dbReference type="ARBA" id="ARBA00004141"/>
    </source>
</evidence>
<dbReference type="PROSITE" id="PS50929">
    <property type="entry name" value="ABC_TM1F"/>
    <property type="match status" value="2"/>
</dbReference>
<organism evidence="13 14">
    <name type="scientific">Apiotrichum porosum</name>
    <dbReference type="NCBI Taxonomy" id="105984"/>
    <lineage>
        <taxon>Eukaryota</taxon>
        <taxon>Fungi</taxon>
        <taxon>Dikarya</taxon>
        <taxon>Basidiomycota</taxon>
        <taxon>Agaricomycotina</taxon>
        <taxon>Tremellomycetes</taxon>
        <taxon>Trichosporonales</taxon>
        <taxon>Trichosporonaceae</taxon>
        <taxon>Apiotrichum</taxon>
    </lineage>
</organism>
<dbReference type="OrthoDB" id="6500128at2759"/>
<dbReference type="PANTHER" id="PTHR24223">
    <property type="entry name" value="ATP-BINDING CASSETTE SUB-FAMILY C"/>
    <property type="match status" value="1"/>
</dbReference>
<reference evidence="13 14" key="1">
    <citation type="submission" date="2018-11" db="EMBL/GenBank/DDBJ databases">
        <title>Genome sequence of Apiotrichum porosum DSM 27194.</title>
        <authorList>
            <person name="Aliyu H."/>
            <person name="Gorte O."/>
            <person name="Ochsenreither K."/>
        </authorList>
    </citation>
    <scope>NUCLEOTIDE SEQUENCE [LARGE SCALE GENOMIC DNA]</scope>
    <source>
        <strain evidence="13 14">DSM 27194</strain>
    </source>
</reference>
<feature type="transmembrane region" description="Helical" evidence="10">
    <location>
        <begin position="220"/>
        <end position="237"/>
    </location>
</feature>
<dbReference type="InterPro" id="IPR011527">
    <property type="entry name" value="ABC1_TM_dom"/>
</dbReference>
<dbReference type="CDD" id="cd18596">
    <property type="entry name" value="ABC_6TM_VMR1_D1_like"/>
    <property type="match status" value="1"/>
</dbReference>
<evidence type="ECO:0000256" key="8">
    <source>
        <dbReference type="ARBA" id="ARBA00023136"/>
    </source>
</evidence>
<dbReference type="RefSeq" id="XP_028471758.1">
    <property type="nucleotide sequence ID" value="XM_028621019.1"/>
</dbReference>
<dbReference type="SUPFAM" id="SSF52540">
    <property type="entry name" value="P-loop containing nucleoside triphosphate hydrolases"/>
    <property type="match status" value="2"/>
</dbReference>
<feature type="transmembrane region" description="Helical" evidence="10">
    <location>
        <begin position="376"/>
        <end position="396"/>
    </location>
</feature>
<evidence type="ECO:0000256" key="5">
    <source>
        <dbReference type="ARBA" id="ARBA00022741"/>
    </source>
</evidence>
<keyword evidence="14" id="KW-1185">Reference proteome</keyword>
<proteinExistence type="predicted"/>
<dbReference type="GO" id="GO:0016887">
    <property type="term" value="F:ATP hydrolysis activity"/>
    <property type="evidence" value="ECO:0007669"/>
    <property type="project" value="InterPro"/>
</dbReference>
<sequence length="1620" mass="178992">MGVMDIMGVAQTVFDAGYLADSVKPKAPKPNPPPFLLRHTLFFLPILVILSSLSLLAHYLWPKLVRFVKGRRQPIFLDDDDIPDDEPEPEPLPPAAYMPTQGLWADLRAHLSSLRVYGTVIIALDVLRTLCLCALLALSIYATIQAESPEDSKAGDADGAESLLDALKKKKKNKKKNRNTVGDYSSLEWGEAGACFFYLYNLLFSCLLLRLKRDKFRRRLTRHVDILLLLAFCLFAYRDIWPKLTYYLRPSDLDNAITWSRIAILGVASIIIPLLRPRTYVPADPLNPTPPELVHPEQTAAPIFYIFYEFMTGLVWRAWKTTSLPYEDLHPIADYDRAQFLYDKHINTLDPVRRRQAGKKPLHLFWGIVRTFRYELFITCTMCFFSAVFEMIPTIAINQILTYIQTGGEGARIKPIVWILSLFFSPTISSLAIQYYVFVMTRCLVRAEALLTQVLFDHALRLRMTDKVGEEEEEDEIPDVPAIQIDDHDVNVTNDVDPEVQVEGHEVPASADSETTAAADADAKEAAEPAAPGQGIAGKINVLMAQDIETVIEGRDLPLTLVYGPTQLILCMVVLYKVLSWSALFGVAVMLLTFPIPGLITKLATDLQHKKMTATDARVDAVTEAVGALRIIKMFGWEDRIKARISVKREVELDLTWKRRLMNLLNLMVNLFLPVLTMAASFASYTLIQKRPLTAATVFTAMVVFEILKSVMGLIIYMISAYVTAGVSLSRLNQFLRESDMIDEYSQGQRATVSTPEKIEAENNGLVRFKDATFAWGEDTGNKNIINFRLRVPDVTFVKGKVNLITGPTGSGKSTLLKALSGELHFEPKDETSFFHLPREGGVAYAAQESWVLSETVKENIIFGNPYDEARYKQVIHDCALETDLTLFDDGDQTEIGEKGVTLSGGQKARITLARAIYSNSAVVLLDDIFSALDTLTSRFIIDNLFRGDLVKDRTIALVTHHLHLAAPIAAFVVTLGEDGSVVSSGSLDSAAISTVNSSVDILKAAENGTSTPAEAEDGKPDEKAATKLIKDEEKAEGRISRRALYSFFGTFGGPTYWFIYFALLVGGQALAAFQTFWLGLWAKAYERASDPADVSPTFWLGLYVVWVTLGLATTAISAIIYYVGATKASRVIHRQLVDRIFGSFMRFLDSTPVGRIIGRFTKDMKAIDGQFTDTACVVADMTVALVVRFLSAVAFIPLFSIPAIVIGVIGGILAELYMHGQLSVKREMSNAKSPLFSHFASAINGIVSIRAYGAEEQMRLEARRKADKYTRAATAFYNLNRWVTIRIDMLGGLFSCLLAMFLVYGQHLDASTSGFALTQGIAFSGAILWWVRMVNEMEVQGNSVERIEDYLVIDQEPAYVDSKKPAESWPASGSIVLDALSAKYSADGPTVLDCLSLSIKAGEKIGIVGRTGSGKSTLALALLRMIPTSGSVWIDGVRTDKINLHDLRTHVTIIPQDPILLSGTLRFNLDPFSEHDDAWLNEKLQASGLGQVRRSETGTATPMRITLDTQITAGGSNLSQGQRQLVALARALVRNSKVLILDEATASVDFETDALIQQSINSLPPSTTVLTVAHRLATVMNYSKILVLGAGKVLEFDTPDALKSNPDSYFSKLVQAMDG</sequence>
<dbReference type="GO" id="GO:0005524">
    <property type="term" value="F:ATP binding"/>
    <property type="evidence" value="ECO:0007669"/>
    <property type="project" value="UniProtKB-KW"/>
</dbReference>
<dbReference type="GeneID" id="39590039"/>
<feature type="transmembrane region" description="Helical" evidence="10">
    <location>
        <begin position="664"/>
        <end position="687"/>
    </location>
</feature>
<evidence type="ECO:0000256" key="2">
    <source>
        <dbReference type="ARBA" id="ARBA00022448"/>
    </source>
</evidence>
<dbReference type="PROSITE" id="PS50893">
    <property type="entry name" value="ABC_TRANSPORTER_2"/>
    <property type="match status" value="2"/>
</dbReference>
<evidence type="ECO:0000256" key="4">
    <source>
        <dbReference type="ARBA" id="ARBA00022737"/>
    </source>
</evidence>
<keyword evidence="8 10" id="KW-0472">Membrane</keyword>
<feature type="transmembrane region" description="Helical" evidence="10">
    <location>
        <begin position="257"/>
        <end position="275"/>
    </location>
</feature>
<dbReference type="InterPro" id="IPR003593">
    <property type="entry name" value="AAA+_ATPase"/>
</dbReference>
<evidence type="ECO:0000259" key="12">
    <source>
        <dbReference type="PROSITE" id="PS50929"/>
    </source>
</evidence>
<keyword evidence="3 10" id="KW-0812">Transmembrane</keyword>
<feature type="transmembrane region" description="Helical" evidence="10">
    <location>
        <begin position="1311"/>
        <end position="1332"/>
    </location>
</feature>
<keyword evidence="2" id="KW-0813">Transport</keyword>
<feature type="domain" description="ABC transmembrane type-1" evidence="12">
    <location>
        <begin position="377"/>
        <end position="724"/>
    </location>
</feature>
<feature type="transmembrane region" description="Helical" evidence="10">
    <location>
        <begin position="116"/>
        <end position="144"/>
    </location>
</feature>